<feature type="transmembrane region" description="Helical" evidence="1">
    <location>
        <begin position="21"/>
        <end position="40"/>
    </location>
</feature>
<keyword evidence="1" id="KW-0472">Membrane</keyword>
<dbReference type="EMBL" id="BJXB01000023">
    <property type="protein sequence ID" value="GEM48648.1"/>
    <property type="molecule type" value="Genomic_DNA"/>
</dbReference>
<organism evidence="2 3">
    <name type="scientific">Deinococcus cellulosilyticus (strain DSM 18568 / NBRC 106333 / KACC 11606 / 5516J-15)</name>
    <dbReference type="NCBI Taxonomy" id="1223518"/>
    <lineage>
        <taxon>Bacteria</taxon>
        <taxon>Thermotogati</taxon>
        <taxon>Deinococcota</taxon>
        <taxon>Deinococci</taxon>
        <taxon>Deinococcales</taxon>
        <taxon>Deinococcaceae</taxon>
        <taxon>Deinococcus</taxon>
    </lineage>
</organism>
<comment type="caution">
    <text evidence="2">The sequence shown here is derived from an EMBL/GenBank/DDBJ whole genome shotgun (WGS) entry which is preliminary data.</text>
</comment>
<sequence length="83" mass="8823">MVRQNKPQSPQKKKVEKHRDSLAVMVLRGAFASIIAALIASCFTDPATRTGIINGVFELAKGAIFVVLGFYFASKSSPGDPGA</sequence>
<keyword evidence="3" id="KW-1185">Reference proteome</keyword>
<keyword evidence="1" id="KW-0812">Transmembrane</keyword>
<dbReference type="AlphaFoldDB" id="A0A511N831"/>
<feature type="transmembrane region" description="Helical" evidence="1">
    <location>
        <begin position="52"/>
        <end position="73"/>
    </location>
</feature>
<evidence type="ECO:0000256" key="1">
    <source>
        <dbReference type="SAM" id="Phobius"/>
    </source>
</evidence>
<dbReference type="Proteomes" id="UP000321306">
    <property type="component" value="Unassembled WGS sequence"/>
</dbReference>
<evidence type="ECO:0000313" key="3">
    <source>
        <dbReference type="Proteomes" id="UP000321306"/>
    </source>
</evidence>
<reference evidence="2 3" key="1">
    <citation type="submission" date="2019-07" db="EMBL/GenBank/DDBJ databases">
        <title>Whole genome shotgun sequence of Deinococcus cellulosilyticus NBRC 106333.</title>
        <authorList>
            <person name="Hosoyama A."/>
            <person name="Uohara A."/>
            <person name="Ohji S."/>
            <person name="Ichikawa N."/>
        </authorList>
    </citation>
    <scope>NUCLEOTIDE SEQUENCE [LARGE SCALE GENOMIC DNA]</scope>
    <source>
        <strain evidence="2 3">NBRC 106333</strain>
    </source>
</reference>
<gene>
    <name evidence="2" type="ORF">DC3_42830</name>
</gene>
<keyword evidence="1" id="KW-1133">Transmembrane helix</keyword>
<proteinExistence type="predicted"/>
<evidence type="ECO:0000313" key="2">
    <source>
        <dbReference type="EMBL" id="GEM48648.1"/>
    </source>
</evidence>
<protein>
    <submittedName>
        <fullName evidence="2">Uncharacterized protein</fullName>
    </submittedName>
</protein>
<name>A0A511N831_DEIC1</name>
<accession>A0A511N831</accession>